<keyword evidence="1" id="KW-1133">Transmembrane helix</keyword>
<dbReference type="AlphaFoldDB" id="A0A6M4B1A4"/>
<gene>
    <name evidence="2" type="primary">orf217</name>
</gene>
<organism evidence="2">
    <name type="scientific">Fusarium lactis</name>
    <dbReference type="NCBI Taxonomy" id="48493"/>
    <lineage>
        <taxon>Eukaryota</taxon>
        <taxon>Fungi</taxon>
        <taxon>Dikarya</taxon>
        <taxon>Ascomycota</taxon>
        <taxon>Pezizomycotina</taxon>
        <taxon>Sordariomycetes</taxon>
        <taxon>Hypocreomycetidae</taxon>
        <taxon>Hypocreales</taxon>
        <taxon>Nectriaceae</taxon>
        <taxon>Fusarium</taxon>
        <taxon>Fusarium fujikuroi species complex</taxon>
    </lineage>
</organism>
<proteinExistence type="predicted"/>
<dbReference type="EMBL" id="MT010921">
    <property type="protein sequence ID" value="QJQ35271.1"/>
    <property type="molecule type" value="Genomic_DNA"/>
</dbReference>
<keyword evidence="1" id="KW-0472">Membrane</keyword>
<accession>A0A6M4B1A4</accession>
<reference evidence="2" key="1">
    <citation type="journal article" date="2020" name="Front. Microbiol.">
        <title>Detecting Introgression Between Members of the Fusarium fujikuroi and F. oxysporum Species Complexes by Comparative Mitogenomics.</title>
        <authorList>
            <person name="Brankovics B."/>
            <person name="van Diepeningen A.D."/>
            <person name="de Hoog G.S."/>
            <person name="van der Lee T.A.J."/>
            <person name="Waalwijk C."/>
        </authorList>
    </citation>
    <scope>NUCLEOTIDE SEQUENCE</scope>
    <source>
        <strain evidence="2">CBS 411.97</strain>
    </source>
</reference>
<keyword evidence="2" id="KW-0496">Mitochondrion</keyword>
<name>A0A6M4B1A4_9HYPO</name>
<protein>
    <submittedName>
        <fullName evidence="2">Uncharacterized protein</fullName>
    </submittedName>
</protein>
<evidence type="ECO:0000313" key="2">
    <source>
        <dbReference type="EMBL" id="QJQ35271.1"/>
    </source>
</evidence>
<geneLocation type="mitochondrion" evidence="2"/>
<reference evidence="2" key="2">
    <citation type="submission" date="2020-01" db="EMBL/GenBank/DDBJ databases">
        <authorList>
            <person name="Brankovics B."/>
            <person name="Van Diepeningen A.D."/>
            <person name="De Hoog G.S."/>
            <person name="Van Der Lee T.A.J."/>
            <person name="Waalwijk C."/>
        </authorList>
    </citation>
    <scope>NUCLEOTIDE SEQUENCE</scope>
    <source>
        <strain evidence="2">CBS 411.97</strain>
    </source>
</reference>
<feature type="transmembrane region" description="Helical" evidence="1">
    <location>
        <begin position="21"/>
        <end position="42"/>
    </location>
</feature>
<evidence type="ECO:0000256" key="1">
    <source>
        <dbReference type="SAM" id="Phobius"/>
    </source>
</evidence>
<keyword evidence="1" id="KW-0812">Transmembrane</keyword>
<sequence length="217" mass="25808">MKIIKNRVSTLISGLAYHCDTLNIIYNIIIVIIVIFNIYSMISGNVIYCDNGNISELSFNSDNNLSDAGQPNELRRESIHSCPAEFSTIPHISLRERMRRKISWYLFSKDLIRYEDFKENWYPSRSVWKQLKIEFRDFLDNPREYSTNTREWLMINNCKYYKDNPDGTFFVQGMGYLEAKYVHYLTAKYGYVVHNNRFVKVNVENIGKIVRKVYFDR</sequence>